<dbReference type="PANTHER" id="PTHR34702">
    <property type="entry name" value="NA(+)/H(+) ANTIPORTER SUBUNIT F1"/>
    <property type="match status" value="1"/>
</dbReference>
<dbReference type="EMBL" id="FXBB01000013">
    <property type="protein sequence ID" value="SMG28664.1"/>
    <property type="molecule type" value="Genomic_DNA"/>
</dbReference>
<dbReference type="Proteomes" id="UP000193355">
    <property type="component" value="Unassembled WGS sequence"/>
</dbReference>
<keyword evidence="6 8" id="KW-1133">Transmembrane helix</keyword>
<keyword evidence="7 8" id="KW-0472">Membrane</keyword>
<dbReference type="GO" id="GO:0015385">
    <property type="term" value="F:sodium:proton antiporter activity"/>
    <property type="evidence" value="ECO:0007669"/>
    <property type="project" value="TreeGrafter"/>
</dbReference>
<dbReference type="AlphaFoldDB" id="A0A1X7JM11"/>
<feature type="transmembrane region" description="Helical" evidence="8">
    <location>
        <begin position="60"/>
        <end position="83"/>
    </location>
</feature>
<evidence type="ECO:0000256" key="4">
    <source>
        <dbReference type="ARBA" id="ARBA00022475"/>
    </source>
</evidence>
<dbReference type="PANTHER" id="PTHR34702:SF1">
    <property type="entry name" value="NA(+)_H(+) ANTIPORTER SUBUNIT F"/>
    <property type="match status" value="1"/>
</dbReference>
<organism evidence="9 10">
    <name type="scientific">Dethiosulfovibrio salsuginis</name>
    <dbReference type="NCBI Taxonomy" id="561720"/>
    <lineage>
        <taxon>Bacteria</taxon>
        <taxon>Thermotogati</taxon>
        <taxon>Synergistota</taxon>
        <taxon>Synergistia</taxon>
        <taxon>Synergistales</taxon>
        <taxon>Dethiosulfovibrionaceae</taxon>
        <taxon>Dethiosulfovibrio</taxon>
    </lineage>
</organism>
<dbReference type="STRING" id="561720.SAMN06275492_11326"/>
<evidence type="ECO:0000256" key="2">
    <source>
        <dbReference type="ARBA" id="ARBA00009212"/>
    </source>
</evidence>
<evidence type="ECO:0000256" key="3">
    <source>
        <dbReference type="ARBA" id="ARBA00022448"/>
    </source>
</evidence>
<evidence type="ECO:0000256" key="1">
    <source>
        <dbReference type="ARBA" id="ARBA00004651"/>
    </source>
</evidence>
<protein>
    <submittedName>
        <fullName evidence="9">Multicomponent Na+:H+ antiporter subunit F</fullName>
    </submittedName>
</protein>
<evidence type="ECO:0000256" key="6">
    <source>
        <dbReference type="ARBA" id="ARBA00022989"/>
    </source>
</evidence>
<name>A0A1X7JM11_9BACT</name>
<feature type="transmembrane region" description="Helical" evidence="8">
    <location>
        <begin position="35"/>
        <end position="54"/>
    </location>
</feature>
<dbReference type="GO" id="GO:0005886">
    <property type="term" value="C:plasma membrane"/>
    <property type="evidence" value="ECO:0007669"/>
    <property type="project" value="UniProtKB-SubCell"/>
</dbReference>
<proteinExistence type="inferred from homology"/>
<feature type="transmembrane region" description="Helical" evidence="8">
    <location>
        <begin position="6"/>
        <end position="23"/>
    </location>
</feature>
<accession>A0A1X7JM11</accession>
<keyword evidence="10" id="KW-1185">Reference proteome</keyword>
<evidence type="ECO:0000256" key="7">
    <source>
        <dbReference type="ARBA" id="ARBA00023136"/>
    </source>
</evidence>
<comment type="similarity">
    <text evidence="2">Belongs to the CPA3 antiporters (TC 2.A.63) subunit F family.</text>
</comment>
<evidence type="ECO:0000256" key="8">
    <source>
        <dbReference type="SAM" id="Phobius"/>
    </source>
</evidence>
<dbReference type="RefSeq" id="WP_327078433.1">
    <property type="nucleotide sequence ID" value="NZ_FXBB01000013.1"/>
</dbReference>
<sequence length="88" mass="9490">MTMIGFFGFAAGFMVLLIILMTGRLIMGPTGADRAVALDAINTLVIGVMIVLAVHFESVVMVDIAIVYAGLSFVSTMFIARYIEERGK</sequence>
<keyword evidence="3" id="KW-0813">Transport</keyword>
<dbReference type="InterPro" id="IPR007208">
    <property type="entry name" value="MrpF/PhaF-like"/>
</dbReference>
<gene>
    <name evidence="9" type="ORF">SAMN06275492_11326</name>
</gene>
<comment type="subcellular location">
    <subcellularLocation>
        <location evidence="1">Cell membrane</location>
        <topology evidence="1">Multi-pass membrane protein</topology>
    </subcellularLocation>
</comment>
<keyword evidence="4" id="KW-1003">Cell membrane</keyword>
<dbReference type="Pfam" id="PF04066">
    <property type="entry name" value="MrpF_PhaF"/>
    <property type="match status" value="1"/>
</dbReference>
<evidence type="ECO:0000313" key="9">
    <source>
        <dbReference type="EMBL" id="SMG28664.1"/>
    </source>
</evidence>
<reference evidence="10" key="1">
    <citation type="submission" date="2017-04" db="EMBL/GenBank/DDBJ databases">
        <authorList>
            <person name="Varghese N."/>
            <person name="Submissions S."/>
        </authorList>
    </citation>
    <scope>NUCLEOTIDE SEQUENCE [LARGE SCALE GENOMIC DNA]</scope>
    <source>
        <strain evidence="10">USBA 82</strain>
    </source>
</reference>
<keyword evidence="5 8" id="KW-0812">Transmembrane</keyword>
<evidence type="ECO:0000256" key="5">
    <source>
        <dbReference type="ARBA" id="ARBA00022692"/>
    </source>
</evidence>
<evidence type="ECO:0000313" key="10">
    <source>
        <dbReference type="Proteomes" id="UP000193355"/>
    </source>
</evidence>